<dbReference type="SMART" id="SM00014">
    <property type="entry name" value="acidPPc"/>
    <property type="match status" value="1"/>
</dbReference>
<feature type="transmembrane region" description="Helical" evidence="1">
    <location>
        <begin position="43"/>
        <end position="64"/>
    </location>
</feature>
<dbReference type="EMBL" id="CP040896">
    <property type="protein sequence ID" value="QDA60902.1"/>
    <property type="molecule type" value="Genomic_DNA"/>
</dbReference>
<sequence>MKPAGAAACIAPAYGRPNAKGTSAPKMYAKQLRVCAFAWQKGYLALSFFSLFSLMRFLYCLLLASSLRAGAAEAQGLLPTAADTLQPQPASVPFLKRPGVWRTAIPLSLIGLSYAGRNENFIDELKEEVREESRENYPRFRTHVDDYSRHAPLVAAYALQVVGLKGERGVIPFTITYGLSHALSTGIVSHLKKWTREPRPDVATDFSSFPSAHTTEAFLTATLLHEQYGRQYPWLSVAGYSVATATGAMRVLNDRHWVTDVVAGAGIGFLSAEAVWRLYPLVARWVPGKVGKLLVVMPTYAPGGAIGMVLAVRQ</sequence>
<protein>
    <submittedName>
        <fullName evidence="3">Phosphatase PAP2 family protein</fullName>
    </submittedName>
</protein>
<reference evidence="3 4" key="1">
    <citation type="submission" date="2019-06" db="EMBL/GenBank/DDBJ databases">
        <authorList>
            <person name="Srinivasan S."/>
        </authorList>
    </citation>
    <scope>NUCLEOTIDE SEQUENCE [LARGE SCALE GENOMIC DNA]</scope>
    <source>
        <strain evidence="3 4">17J68-5</strain>
    </source>
</reference>
<accession>A0A5B8A442</accession>
<dbReference type="Gene3D" id="1.20.144.10">
    <property type="entry name" value="Phosphatidic acid phosphatase type 2/haloperoxidase"/>
    <property type="match status" value="1"/>
</dbReference>
<dbReference type="InterPro" id="IPR036938">
    <property type="entry name" value="PAP2/HPO_sf"/>
</dbReference>
<dbReference type="KEGG" id="hyj:FHG12_12655"/>
<evidence type="ECO:0000256" key="1">
    <source>
        <dbReference type="SAM" id="Phobius"/>
    </source>
</evidence>
<dbReference type="InterPro" id="IPR000326">
    <property type="entry name" value="PAP2/HPO"/>
</dbReference>
<organism evidence="3 4">
    <name type="scientific">Hymenobacter jejuensis</name>
    <dbReference type="NCBI Taxonomy" id="2502781"/>
    <lineage>
        <taxon>Bacteria</taxon>
        <taxon>Pseudomonadati</taxon>
        <taxon>Bacteroidota</taxon>
        <taxon>Cytophagia</taxon>
        <taxon>Cytophagales</taxon>
        <taxon>Hymenobacteraceae</taxon>
        <taxon>Hymenobacter</taxon>
    </lineage>
</organism>
<name>A0A5B8A442_9BACT</name>
<evidence type="ECO:0000259" key="2">
    <source>
        <dbReference type="SMART" id="SM00014"/>
    </source>
</evidence>
<keyword evidence="1" id="KW-0472">Membrane</keyword>
<gene>
    <name evidence="3" type="ORF">FHG12_12655</name>
</gene>
<keyword evidence="1" id="KW-0812">Transmembrane</keyword>
<proteinExistence type="predicted"/>
<evidence type="ECO:0000313" key="4">
    <source>
        <dbReference type="Proteomes" id="UP000305398"/>
    </source>
</evidence>
<keyword evidence="1" id="KW-1133">Transmembrane helix</keyword>
<dbReference type="PANTHER" id="PTHR14969:SF13">
    <property type="entry name" value="AT30094P"/>
    <property type="match status" value="1"/>
</dbReference>
<dbReference type="SUPFAM" id="SSF48317">
    <property type="entry name" value="Acid phosphatase/Vanadium-dependent haloperoxidase"/>
    <property type="match status" value="1"/>
</dbReference>
<feature type="domain" description="Phosphatidic acid phosphatase type 2/haloperoxidase" evidence="2">
    <location>
        <begin position="170"/>
        <end position="276"/>
    </location>
</feature>
<evidence type="ECO:0000313" key="3">
    <source>
        <dbReference type="EMBL" id="QDA60902.1"/>
    </source>
</evidence>
<dbReference type="Pfam" id="PF01569">
    <property type="entry name" value="PAP2"/>
    <property type="match status" value="1"/>
</dbReference>
<dbReference type="OrthoDB" id="9773582at2"/>
<keyword evidence="4" id="KW-1185">Reference proteome</keyword>
<dbReference type="Proteomes" id="UP000305398">
    <property type="component" value="Chromosome"/>
</dbReference>
<dbReference type="PANTHER" id="PTHR14969">
    <property type="entry name" value="SPHINGOSINE-1-PHOSPHATE PHOSPHOHYDROLASE"/>
    <property type="match status" value="1"/>
</dbReference>
<dbReference type="AlphaFoldDB" id="A0A5B8A442"/>
<dbReference type="CDD" id="cd03394">
    <property type="entry name" value="PAP2_like_5"/>
    <property type="match status" value="1"/>
</dbReference>